<feature type="compositionally biased region" description="Acidic residues" evidence="1">
    <location>
        <begin position="335"/>
        <end position="384"/>
    </location>
</feature>
<keyword evidence="3" id="KW-1185">Reference proteome</keyword>
<comment type="caution">
    <text evidence="2">The sequence shown here is derived from an EMBL/GenBank/DDBJ whole genome shotgun (WGS) entry which is preliminary data.</text>
</comment>
<dbReference type="Proteomes" id="UP001642464">
    <property type="component" value="Unassembled WGS sequence"/>
</dbReference>
<gene>
    <name evidence="2" type="ORF">SCF082_LOCUS4167</name>
</gene>
<evidence type="ECO:0000313" key="2">
    <source>
        <dbReference type="EMBL" id="CAK8994992.1"/>
    </source>
</evidence>
<accession>A0ABP0HXP1</accession>
<feature type="region of interest" description="Disordered" evidence="1">
    <location>
        <begin position="208"/>
        <end position="229"/>
    </location>
</feature>
<evidence type="ECO:0000313" key="3">
    <source>
        <dbReference type="Proteomes" id="UP001642464"/>
    </source>
</evidence>
<feature type="compositionally biased region" description="Basic residues" evidence="1">
    <location>
        <begin position="403"/>
        <end position="422"/>
    </location>
</feature>
<name>A0ABP0HXP1_9DINO</name>
<feature type="compositionally biased region" description="Basic and acidic residues" evidence="1">
    <location>
        <begin position="323"/>
        <end position="334"/>
    </location>
</feature>
<sequence>MTLSDVMNGICNDPYQDNTANMTKALTATAFPKWRGEDSKVCGEAATQPSIRLPPLREGRRVKLLHSAISLRMDKDKGAIGSGDGILLLDGGRDGLGPSLLGAVKPSPTETMSKHKTCKFLIWDEGAIRSKKHRNRGSQVNQLERVYLILPEDMQVTYKKRKHYSGTSAGDCLGPIIAPAWDDMDETWNATYALKKVMYGAANRVAVGGKPDGEPAENAKGARRKDTDQEPMAYHAMPSEVVSELYHEYNISHMLDLTCCDGKTAWEAILRRVPFIGVVFTSDHATELMKRLERKCWDGMLNPESPLFEPGLAGLIKKKKVNNKKEKKDKTKKEEEEDEEEEGDAGEEPEEDEDLEQEEDEEEEGESDGGEGEELEEEEDEEEEEPKKGRKRPASDKPEKPKAKPTAKTKAKAKPKGRPKAG</sequence>
<organism evidence="2 3">
    <name type="scientific">Durusdinium trenchii</name>
    <dbReference type="NCBI Taxonomy" id="1381693"/>
    <lineage>
        <taxon>Eukaryota</taxon>
        <taxon>Sar</taxon>
        <taxon>Alveolata</taxon>
        <taxon>Dinophyceae</taxon>
        <taxon>Suessiales</taxon>
        <taxon>Symbiodiniaceae</taxon>
        <taxon>Durusdinium</taxon>
    </lineage>
</organism>
<reference evidence="2 3" key="1">
    <citation type="submission" date="2024-02" db="EMBL/GenBank/DDBJ databases">
        <authorList>
            <person name="Chen Y."/>
            <person name="Shah S."/>
            <person name="Dougan E. K."/>
            <person name="Thang M."/>
            <person name="Chan C."/>
        </authorList>
    </citation>
    <scope>NUCLEOTIDE SEQUENCE [LARGE SCALE GENOMIC DNA]</scope>
</reference>
<evidence type="ECO:0000256" key="1">
    <source>
        <dbReference type="SAM" id="MobiDB-lite"/>
    </source>
</evidence>
<feature type="region of interest" description="Disordered" evidence="1">
    <location>
        <begin position="322"/>
        <end position="422"/>
    </location>
</feature>
<dbReference type="EMBL" id="CAXAMM010002158">
    <property type="protein sequence ID" value="CAK8994992.1"/>
    <property type="molecule type" value="Genomic_DNA"/>
</dbReference>
<proteinExistence type="predicted"/>
<protein>
    <submittedName>
        <fullName evidence="2">Glycosyltransferase-like protein LARGE2</fullName>
    </submittedName>
</protein>
<feature type="compositionally biased region" description="Basic and acidic residues" evidence="1">
    <location>
        <begin position="393"/>
        <end position="402"/>
    </location>
</feature>